<gene>
    <name evidence="1" type="primary">KSC_gp010</name>
</gene>
<dbReference type="EMBL" id="OQ135104">
    <property type="protein sequence ID" value="WCD56147.1"/>
    <property type="molecule type" value="Genomic_DNA"/>
</dbReference>
<sequence length="100" mass="10600">MTLGSRIAGATRALVVFATNVHMFGLSQAVASAQRQEQDAKRQVEAAIAVSNRAEALCAAAYAAEDQAVTARRKATDHAKNVERAAKAEAKKLGRTEVFS</sequence>
<organism evidence="1 2">
    <name type="scientific">Caulobacter phage KSC</name>
    <dbReference type="NCBI Taxonomy" id="3020398"/>
    <lineage>
        <taxon>Viruses</taxon>
        <taxon>Duplodnaviria</taxon>
        <taxon>Heunggongvirae</taxon>
        <taxon>Uroviricota</taxon>
        <taxon>Caudoviricetes</taxon>
        <taxon>Autographivirales</taxon>
        <taxon>Autonotataviridae</taxon>
        <taxon>Percyvirus</taxon>
        <taxon>Percyvirus KSC</taxon>
    </lineage>
</organism>
<evidence type="ECO:0000313" key="1">
    <source>
        <dbReference type="EMBL" id="WCD56147.1"/>
    </source>
</evidence>
<protein>
    <submittedName>
        <fullName evidence="1">Uncharacterized protein</fullName>
    </submittedName>
</protein>
<proteinExistence type="predicted"/>
<reference evidence="2" key="1">
    <citation type="journal article" date="2024" name="Viruses">
        <title>New Genera and Species of Caulobacter and Brevundimonas Bacteriophages Provide Insights into Phage Genome Evolution.</title>
        <authorList>
            <person name="Ely B."/>
            <person name="Hils M."/>
            <person name="Clarke A."/>
            <person name="Albert M."/>
            <person name="Holness N."/>
            <person name="Lenski J."/>
            <person name="Mohammadi T."/>
        </authorList>
    </citation>
    <scope>NUCLEOTIDE SEQUENCE [LARGE SCALE GENOMIC DNA]</scope>
</reference>
<name>A0AAF0B984_9CAUD</name>
<evidence type="ECO:0000313" key="2">
    <source>
        <dbReference type="Proteomes" id="UP001221122"/>
    </source>
</evidence>
<dbReference type="Proteomes" id="UP001221122">
    <property type="component" value="Segment"/>
</dbReference>
<keyword evidence="2" id="KW-1185">Reference proteome</keyword>
<accession>A0AAF0B984</accession>